<dbReference type="InterPro" id="IPR007263">
    <property type="entry name" value="DCC1-like"/>
</dbReference>
<dbReference type="InterPro" id="IPR044691">
    <property type="entry name" value="DCC1_Trx"/>
</dbReference>
<dbReference type="AlphaFoldDB" id="A0A2A5WU33"/>
<dbReference type="GO" id="GO:0015035">
    <property type="term" value="F:protein-disulfide reductase activity"/>
    <property type="evidence" value="ECO:0007669"/>
    <property type="project" value="InterPro"/>
</dbReference>
<comment type="caution">
    <text evidence="1">The sequence shown here is derived from an EMBL/GenBank/DDBJ whole genome shotgun (WGS) entry which is preliminary data.</text>
</comment>
<dbReference type="PANTHER" id="PTHR34290">
    <property type="entry name" value="SI:CH73-390P7.2"/>
    <property type="match status" value="1"/>
</dbReference>
<gene>
    <name evidence="1" type="ORF">CNE99_04900</name>
</gene>
<accession>A0A2A5WU33</accession>
<organism evidence="1 2">
    <name type="scientific">OM182 bacterium MED-G24</name>
    <dbReference type="NCBI Taxonomy" id="1986255"/>
    <lineage>
        <taxon>Bacteria</taxon>
        <taxon>Pseudomonadati</taxon>
        <taxon>Pseudomonadota</taxon>
        <taxon>Gammaproteobacteria</taxon>
        <taxon>OMG group</taxon>
        <taxon>OM182 clade</taxon>
    </lineage>
</organism>
<sequence length="114" mass="13289">MTSHKDRLFYDGQCPLCRSEMDMLARLKREDLELIDIHGDRPPGLPARETLLKVLHLRTSDGEWITGIDATVRAWSSTRVGGLWRLLNLPGVRPVAEKLYSAWARRRYQRRYGR</sequence>
<evidence type="ECO:0000313" key="2">
    <source>
        <dbReference type="Proteomes" id="UP000219327"/>
    </source>
</evidence>
<dbReference type="Proteomes" id="UP000219327">
    <property type="component" value="Unassembled WGS sequence"/>
</dbReference>
<dbReference type="PANTHER" id="PTHR34290:SF2">
    <property type="entry name" value="OS04G0668800 PROTEIN"/>
    <property type="match status" value="1"/>
</dbReference>
<dbReference type="EMBL" id="NTKD01000019">
    <property type="protein sequence ID" value="PDH39788.1"/>
    <property type="molecule type" value="Genomic_DNA"/>
</dbReference>
<evidence type="ECO:0000313" key="1">
    <source>
        <dbReference type="EMBL" id="PDH39788.1"/>
    </source>
</evidence>
<protein>
    <submittedName>
        <fullName evidence="1">Thiol-disulfide oxidoreductase</fullName>
    </submittedName>
</protein>
<proteinExistence type="predicted"/>
<name>A0A2A5WU33_9GAMM</name>
<reference evidence="1 2" key="1">
    <citation type="submission" date="2017-08" db="EMBL/GenBank/DDBJ databases">
        <title>Fine stratification of microbial communities through a metagenomic profile of the photic zone.</title>
        <authorList>
            <person name="Haro-Moreno J.M."/>
            <person name="Lopez-Perez M."/>
            <person name="De La Torre J."/>
            <person name="Picazo A."/>
            <person name="Camacho A."/>
            <person name="Rodriguez-Valera F."/>
        </authorList>
    </citation>
    <scope>NUCLEOTIDE SEQUENCE [LARGE SCALE GENOMIC DNA]</scope>
    <source>
        <strain evidence="1">MED-G24</strain>
    </source>
</reference>
<dbReference type="Pfam" id="PF04134">
    <property type="entry name" value="DCC1-like"/>
    <property type="match status" value="1"/>
</dbReference>